<reference evidence="6" key="1">
    <citation type="submission" date="2023-10" db="EMBL/GenBank/DDBJ databases">
        <title>Genome assemblies of two species of porcelain crab, Petrolisthes cinctipes and Petrolisthes manimaculis (Anomura: Porcellanidae).</title>
        <authorList>
            <person name="Angst P."/>
        </authorList>
    </citation>
    <scope>NUCLEOTIDE SEQUENCE</scope>
    <source>
        <strain evidence="6">PB745_01</strain>
        <tissue evidence="6">Gill</tissue>
    </source>
</reference>
<keyword evidence="3" id="KW-0722">Serine protease inhibitor</keyword>
<proteinExistence type="inferred from homology"/>
<gene>
    <name evidence="6" type="ORF">Pcinc_021887</name>
</gene>
<dbReference type="SUPFAM" id="SSF56574">
    <property type="entry name" value="Serpins"/>
    <property type="match status" value="1"/>
</dbReference>
<name>A0AAE1FF50_PETCI</name>
<dbReference type="SMART" id="SM00093">
    <property type="entry name" value="SERPIN"/>
    <property type="match status" value="1"/>
</dbReference>
<dbReference type="Proteomes" id="UP001286313">
    <property type="component" value="Unassembled WGS sequence"/>
</dbReference>
<accession>A0AAE1FF50</accession>
<dbReference type="PANTHER" id="PTHR11461">
    <property type="entry name" value="SERINE PROTEASE INHIBITOR, SERPIN"/>
    <property type="match status" value="1"/>
</dbReference>
<feature type="domain" description="Serpin" evidence="5">
    <location>
        <begin position="90"/>
        <end position="421"/>
    </location>
</feature>
<comment type="similarity">
    <text evidence="1 4">Belongs to the serpin family.</text>
</comment>
<evidence type="ECO:0000313" key="6">
    <source>
        <dbReference type="EMBL" id="KAK3873075.1"/>
    </source>
</evidence>
<dbReference type="EMBL" id="JAWQEG010002267">
    <property type="protein sequence ID" value="KAK3873075.1"/>
    <property type="molecule type" value="Genomic_DNA"/>
</dbReference>
<dbReference type="InterPro" id="IPR000215">
    <property type="entry name" value="Serpin_fam"/>
</dbReference>
<dbReference type="InterPro" id="IPR042185">
    <property type="entry name" value="Serpin_sf_2"/>
</dbReference>
<dbReference type="Pfam" id="PF00079">
    <property type="entry name" value="Serpin"/>
    <property type="match status" value="1"/>
</dbReference>
<evidence type="ECO:0000313" key="7">
    <source>
        <dbReference type="Proteomes" id="UP001286313"/>
    </source>
</evidence>
<evidence type="ECO:0000259" key="5">
    <source>
        <dbReference type="SMART" id="SM00093"/>
    </source>
</evidence>
<comment type="caution">
    <text evidence="6">The sequence shown here is derived from an EMBL/GenBank/DDBJ whole genome shotgun (WGS) entry which is preliminary data.</text>
</comment>
<dbReference type="CDD" id="cd00172">
    <property type="entry name" value="serpin"/>
    <property type="match status" value="1"/>
</dbReference>
<organism evidence="6 7">
    <name type="scientific">Petrolisthes cinctipes</name>
    <name type="common">Flat porcelain crab</name>
    <dbReference type="NCBI Taxonomy" id="88211"/>
    <lineage>
        <taxon>Eukaryota</taxon>
        <taxon>Metazoa</taxon>
        <taxon>Ecdysozoa</taxon>
        <taxon>Arthropoda</taxon>
        <taxon>Crustacea</taxon>
        <taxon>Multicrustacea</taxon>
        <taxon>Malacostraca</taxon>
        <taxon>Eumalacostraca</taxon>
        <taxon>Eucarida</taxon>
        <taxon>Decapoda</taxon>
        <taxon>Pleocyemata</taxon>
        <taxon>Anomura</taxon>
        <taxon>Galatheoidea</taxon>
        <taxon>Porcellanidae</taxon>
        <taxon>Petrolisthes</taxon>
    </lineage>
</organism>
<dbReference type="Gene3D" id="3.30.497.10">
    <property type="entry name" value="Antithrombin, subunit I, domain 2"/>
    <property type="match status" value="1"/>
</dbReference>
<evidence type="ECO:0000256" key="1">
    <source>
        <dbReference type="ARBA" id="ARBA00009500"/>
    </source>
</evidence>
<dbReference type="GO" id="GO:0004867">
    <property type="term" value="F:serine-type endopeptidase inhibitor activity"/>
    <property type="evidence" value="ECO:0007669"/>
    <property type="project" value="UniProtKB-KW"/>
</dbReference>
<dbReference type="GO" id="GO:0005615">
    <property type="term" value="C:extracellular space"/>
    <property type="evidence" value="ECO:0007669"/>
    <property type="project" value="InterPro"/>
</dbReference>
<dbReference type="InterPro" id="IPR036186">
    <property type="entry name" value="Serpin_sf"/>
</dbReference>
<sequence>MASTLVSSEFCFLHQREDQRIFLVWASLRAVLTDFTSPLDIRRPARTCIIILTTMAAPRHFNKQGGPSFPPFPHQEAVTSLAHSQNNFTRDLYTKLARGKEGNLFFSPFNIMAALGMTYRGATGNTKEEMHSAMHLGQNEDDDTHSAFCDILTDIKKESVDYELRTSNTAYVSNQMKLLDDYAITLREKYLSSSKVVDFSDREGVRQEINSLVEKDTNARITDLIPSGVLNSRTRMVLVNAIYFKGLWEHQFDESRTFDEDFWTSENESVKVPMMHIKKHFRMLHLKDLGATVLAMDYKGSRLSMVFVLPDEKEGLQRVESKMAEMNLKEIDQRHRSVKVEVTIPKFKLEESIELVDTLKQLGIEDLFSDAACDLSGITGGKELFVSNVFHKAFLEVNEKGSEAAAATGKLHSIIGKNIQGVDDVVVQVR</sequence>
<evidence type="ECO:0000256" key="2">
    <source>
        <dbReference type="ARBA" id="ARBA00022690"/>
    </source>
</evidence>
<dbReference type="AlphaFoldDB" id="A0AAE1FF50"/>
<keyword evidence="2" id="KW-0646">Protease inhibitor</keyword>
<protein>
    <recommendedName>
        <fullName evidence="5">Serpin domain-containing protein</fullName>
    </recommendedName>
</protein>
<evidence type="ECO:0000256" key="3">
    <source>
        <dbReference type="ARBA" id="ARBA00022900"/>
    </source>
</evidence>
<dbReference type="InterPro" id="IPR023796">
    <property type="entry name" value="Serpin_dom"/>
</dbReference>
<evidence type="ECO:0000256" key="4">
    <source>
        <dbReference type="RuleBase" id="RU000411"/>
    </source>
</evidence>
<dbReference type="Gene3D" id="2.30.39.10">
    <property type="entry name" value="Alpha-1-antitrypsin, domain 1"/>
    <property type="match status" value="1"/>
</dbReference>
<keyword evidence="7" id="KW-1185">Reference proteome</keyword>
<dbReference type="InterPro" id="IPR042178">
    <property type="entry name" value="Serpin_sf_1"/>
</dbReference>
<dbReference type="PANTHER" id="PTHR11461:SF211">
    <property type="entry name" value="GH10112P-RELATED"/>
    <property type="match status" value="1"/>
</dbReference>